<reference evidence="1 2" key="1">
    <citation type="journal article" date="2018" name="Front. Microbiol.">
        <title>An Investigation of an Acute Gastroenteritis Outbreak: Cronobacter sakazakii, a Potential Cause of Food-Borne Illness.</title>
        <authorList>
            <person name="Yong W."/>
            <person name="Guo B."/>
            <person name="Shi X."/>
            <person name="Cheng T."/>
            <person name="Chen M."/>
            <person name="Jiang X."/>
            <person name="Ye Y."/>
            <person name="Wang J."/>
            <person name="Xie G."/>
            <person name="Ding J."/>
        </authorList>
    </citation>
    <scope>NUCLEOTIDE SEQUENCE [LARGE SCALE GENOMIC DNA]</scope>
    <source>
        <strain evidence="1 2">S1</strain>
    </source>
</reference>
<sequence>MTTFIQLHLLTAYPAANLNRDDTGAPKTVTIGGASRLRVSSQSLKRAWRTSELFEAALGGHIGTRTARIGREAAEIMLAGGIAQAKAIEWGGAIAACFGKVKSEKDKKKLEKDPLINTDTEQLAHVSPTERESVHALARTLAVEKRAPTVDELNFLRKDAMAVDIALFGRMLASTPEHNIEAACQVAHAFGVGETLMEDDFFTAVDDLREAAAEDAGAGHIGELGFGSALFYTYLCIDRDRLLENLNGDEQLMAKTLRALGECVLKISPTGKQSSFASRAYASWALAEKSTEQPRSLAAAFWEPVTGHDQLDEAVRRITTLRDNMNKVYGGGATPCAVLYGDKGEGSVAQLLDFISA</sequence>
<evidence type="ECO:0000313" key="2">
    <source>
        <dbReference type="Proteomes" id="UP000285793"/>
    </source>
</evidence>
<dbReference type="Proteomes" id="UP000285793">
    <property type="component" value="Unassembled WGS sequence"/>
</dbReference>
<dbReference type="RefSeq" id="WP_123947693.1">
    <property type="nucleotide sequence ID" value="NZ_PQJL01000001.1"/>
</dbReference>
<organism evidence="1 2">
    <name type="scientific">Cronobacter malonaticus</name>
    <dbReference type="NCBI Taxonomy" id="413503"/>
    <lineage>
        <taxon>Bacteria</taxon>
        <taxon>Pseudomonadati</taxon>
        <taxon>Pseudomonadota</taxon>
        <taxon>Gammaproteobacteria</taxon>
        <taxon>Enterobacterales</taxon>
        <taxon>Enterobacteriaceae</taxon>
        <taxon>Cronobacter</taxon>
    </lineage>
</organism>
<dbReference type="NCBIfam" id="TIGR01869">
    <property type="entry name" value="casC_Cse4"/>
    <property type="match status" value="1"/>
</dbReference>
<comment type="caution">
    <text evidence="1">The sequence shown here is derived from an EMBL/GenBank/DDBJ whole genome shotgun (WGS) entry which is preliminary data.</text>
</comment>
<protein>
    <submittedName>
        <fullName evidence="1">Type I-E CRISPR-associated protein Cas7/Cse4/CasC</fullName>
    </submittedName>
</protein>
<gene>
    <name evidence="1" type="primary">cas7e</name>
    <name evidence="1" type="ORF">C3E80_00995</name>
</gene>
<name>A0A423Y4G5_9ENTR</name>
<dbReference type="InterPro" id="IPR010148">
    <property type="entry name" value="CRISPR-assoc_prot_CT1975"/>
</dbReference>
<evidence type="ECO:0000313" key="1">
    <source>
        <dbReference type="EMBL" id="ROW64783.1"/>
    </source>
</evidence>
<dbReference type="EMBL" id="PQJL01000001">
    <property type="protein sequence ID" value="ROW64783.1"/>
    <property type="molecule type" value="Genomic_DNA"/>
</dbReference>
<dbReference type="Pfam" id="PF09344">
    <property type="entry name" value="Cas_CT1975"/>
    <property type="match status" value="1"/>
</dbReference>
<accession>A0A423Y4G5</accession>
<dbReference type="AlphaFoldDB" id="A0A423Y4G5"/>
<proteinExistence type="predicted"/>